<evidence type="ECO:0000313" key="3">
    <source>
        <dbReference type="Proteomes" id="UP000019478"/>
    </source>
</evidence>
<dbReference type="InterPro" id="IPR011009">
    <property type="entry name" value="Kinase-like_dom_sf"/>
</dbReference>
<evidence type="ECO:0000313" key="2">
    <source>
        <dbReference type="EMBL" id="EXJ89724.1"/>
    </source>
</evidence>
<dbReference type="RefSeq" id="XP_007731121.1">
    <property type="nucleotide sequence ID" value="XM_007732931.1"/>
</dbReference>
<comment type="caution">
    <text evidence="2">The sequence shown here is derived from an EMBL/GenBank/DDBJ whole genome shotgun (WGS) entry which is preliminary data.</text>
</comment>
<dbReference type="OrthoDB" id="1668230at2759"/>
<feature type="domain" description="Protein kinase" evidence="1">
    <location>
        <begin position="1"/>
        <end position="264"/>
    </location>
</feature>
<accession>W9Z5E5</accession>
<dbReference type="GeneID" id="19166921"/>
<dbReference type="HOGENOM" id="CLU_000288_31_3_1"/>
<dbReference type="PANTHER" id="PTHR48011">
    <property type="entry name" value="CCR4-NOT TRANSCRIPTIONAL COMPLEX SUBUNIT CAF120-RELATED"/>
    <property type="match status" value="1"/>
</dbReference>
<keyword evidence="3" id="KW-1185">Reference proteome</keyword>
<dbReference type="EMBL" id="AMGY01000002">
    <property type="protein sequence ID" value="EXJ89724.1"/>
    <property type="molecule type" value="Genomic_DNA"/>
</dbReference>
<dbReference type="STRING" id="1182542.W9Z5E5"/>
<dbReference type="InterPro" id="IPR052751">
    <property type="entry name" value="Plant_MAPKKK"/>
</dbReference>
<sequence>MYYTFTLLKTYVNNRSLPSTSTIERLDRIDVRKSGNIYALDTRRVVKRYKSDNNAEIRAEREVYERLGCYPNIAKFLGALDNSSIILERGQAATGLQYLHNYNIIQADVGCRNMIIAHGDLKLIDFEGCSIDGKGPTSSYKWFSYKPSTPRATVQTDIFALGCAIYEIVTGNPPHYELKGMKNAQERVERLYESNQFPDVADLPMGAIMLDCWHGKFKSIREAVERIELLRQSTTKSRYIISWWRMMTVQCQPKWRLQPSEDRP</sequence>
<dbReference type="GO" id="GO:0005524">
    <property type="term" value="F:ATP binding"/>
    <property type="evidence" value="ECO:0007669"/>
    <property type="project" value="InterPro"/>
</dbReference>
<name>W9Z5E5_9EURO</name>
<proteinExistence type="predicted"/>
<protein>
    <submittedName>
        <fullName evidence="2">Serine/threonine protein kinase</fullName>
    </submittedName>
</protein>
<dbReference type="GO" id="GO:0007165">
    <property type="term" value="P:signal transduction"/>
    <property type="evidence" value="ECO:0007669"/>
    <property type="project" value="TreeGrafter"/>
</dbReference>
<dbReference type="PANTHER" id="PTHR48011:SF4">
    <property type="entry name" value="MITOGEN-ACTIVATED PROTEIN KINASE KINASE KINASE 19"/>
    <property type="match status" value="1"/>
</dbReference>
<dbReference type="SUPFAM" id="SSF56112">
    <property type="entry name" value="Protein kinase-like (PK-like)"/>
    <property type="match status" value="1"/>
</dbReference>
<keyword evidence="2" id="KW-0723">Serine/threonine-protein kinase</keyword>
<evidence type="ECO:0000259" key="1">
    <source>
        <dbReference type="PROSITE" id="PS50011"/>
    </source>
</evidence>
<dbReference type="AlphaFoldDB" id="W9Z5E5"/>
<keyword evidence="2" id="KW-0418">Kinase</keyword>
<organism evidence="2 3">
    <name type="scientific">Capronia epimyces CBS 606.96</name>
    <dbReference type="NCBI Taxonomy" id="1182542"/>
    <lineage>
        <taxon>Eukaryota</taxon>
        <taxon>Fungi</taxon>
        <taxon>Dikarya</taxon>
        <taxon>Ascomycota</taxon>
        <taxon>Pezizomycotina</taxon>
        <taxon>Eurotiomycetes</taxon>
        <taxon>Chaetothyriomycetidae</taxon>
        <taxon>Chaetothyriales</taxon>
        <taxon>Herpotrichiellaceae</taxon>
        <taxon>Capronia</taxon>
    </lineage>
</organism>
<dbReference type="GO" id="GO:0004674">
    <property type="term" value="F:protein serine/threonine kinase activity"/>
    <property type="evidence" value="ECO:0007669"/>
    <property type="project" value="UniProtKB-KW"/>
</dbReference>
<dbReference type="SMART" id="SM00220">
    <property type="entry name" value="S_TKc"/>
    <property type="match status" value="1"/>
</dbReference>
<dbReference type="InterPro" id="IPR000719">
    <property type="entry name" value="Prot_kinase_dom"/>
</dbReference>
<dbReference type="Gene3D" id="1.10.510.10">
    <property type="entry name" value="Transferase(Phosphotransferase) domain 1"/>
    <property type="match status" value="1"/>
</dbReference>
<reference evidence="2 3" key="1">
    <citation type="submission" date="2013-03" db="EMBL/GenBank/DDBJ databases">
        <title>The Genome Sequence of Capronia epimyces CBS 606.96.</title>
        <authorList>
            <consortium name="The Broad Institute Genomics Platform"/>
            <person name="Cuomo C."/>
            <person name="de Hoog S."/>
            <person name="Gorbushina A."/>
            <person name="Walker B."/>
            <person name="Young S.K."/>
            <person name="Zeng Q."/>
            <person name="Gargeya S."/>
            <person name="Fitzgerald M."/>
            <person name="Haas B."/>
            <person name="Abouelleil A."/>
            <person name="Allen A.W."/>
            <person name="Alvarado L."/>
            <person name="Arachchi H.M."/>
            <person name="Berlin A.M."/>
            <person name="Chapman S.B."/>
            <person name="Gainer-Dewar J."/>
            <person name="Goldberg J."/>
            <person name="Griggs A."/>
            <person name="Gujja S."/>
            <person name="Hansen M."/>
            <person name="Howarth C."/>
            <person name="Imamovic A."/>
            <person name="Ireland A."/>
            <person name="Larimer J."/>
            <person name="McCowan C."/>
            <person name="Murphy C."/>
            <person name="Pearson M."/>
            <person name="Poon T.W."/>
            <person name="Priest M."/>
            <person name="Roberts A."/>
            <person name="Saif S."/>
            <person name="Shea T."/>
            <person name="Sisk P."/>
            <person name="Sykes S."/>
            <person name="Wortman J."/>
            <person name="Nusbaum C."/>
            <person name="Birren B."/>
        </authorList>
    </citation>
    <scope>NUCLEOTIDE SEQUENCE [LARGE SCALE GENOMIC DNA]</scope>
    <source>
        <strain evidence="2 3">CBS 606.96</strain>
    </source>
</reference>
<dbReference type="Pfam" id="PF00069">
    <property type="entry name" value="Pkinase"/>
    <property type="match status" value="1"/>
</dbReference>
<keyword evidence="2" id="KW-0808">Transferase</keyword>
<dbReference type="Proteomes" id="UP000019478">
    <property type="component" value="Unassembled WGS sequence"/>
</dbReference>
<dbReference type="PROSITE" id="PS50011">
    <property type="entry name" value="PROTEIN_KINASE_DOM"/>
    <property type="match status" value="1"/>
</dbReference>
<gene>
    <name evidence="2" type="ORF">A1O3_02791</name>
</gene>